<protein>
    <recommendedName>
        <fullName evidence="3">Resolvase HTH domain-containing protein</fullName>
    </recommendedName>
</protein>
<proteinExistence type="predicted"/>
<evidence type="ECO:0008006" key="3">
    <source>
        <dbReference type="Google" id="ProtNLM"/>
    </source>
</evidence>
<reference evidence="1 2" key="1">
    <citation type="journal article" date="2016" name="Nat. Commun.">
        <title>Thousands of microbial genomes shed light on interconnected biogeochemical processes in an aquifer system.</title>
        <authorList>
            <person name="Anantharaman K."/>
            <person name="Brown C.T."/>
            <person name="Hug L.A."/>
            <person name="Sharon I."/>
            <person name="Castelle C.J."/>
            <person name="Probst A.J."/>
            <person name="Thomas B.C."/>
            <person name="Singh A."/>
            <person name="Wilkins M.J."/>
            <person name="Karaoz U."/>
            <person name="Brodie E.L."/>
            <person name="Williams K.H."/>
            <person name="Hubbard S.S."/>
            <person name="Banfield J.F."/>
        </authorList>
    </citation>
    <scope>NUCLEOTIDE SEQUENCE [LARGE SCALE GENOMIC DNA]</scope>
</reference>
<gene>
    <name evidence="1" type="ORF">A3G45_00315</name>
</gene>
<evidence type="ECO:0000313" key="1">
    <source>
        <dbReference type="EMBL" id="OGZ76784.1"/>
    </source>
</evidence>
<evidence type="ECO:0000313" key="2">
    <source>
        <dbReference type="Proteomes" id="UP000178632"/>
    </source>
</evidence>
<dbReference type="AlphaFoldDB" id="A0A1G2IPF6"/>
<organism evidence="1 2">
    <name type="scientific">Candidatus Staskawiczbacteria bacterium RIFCSPLOWO2_12_FULL_37_15</name>
    <dbReference type="NCBI Taxonomy" id="1802218"/>
    <lineage>
        <taxon>Bacteria</taxon>
        <taxon>Candidatus Staskawicziibacteriota</taxon>
    </lineage>
</organism>
<dbReference type="Proteomes" id="UP000178632">
    <property type="component" value="Unassembled WGS sequence"/>
</dbReference>
<accession>A0A1G2IPF6</accession>
<comment type="caution">
    <text evidence="1">The sequence shown here is derived from an EMBL/GenBank/DDBJ whole genome shotgun (WGS) entry which is preliminary data.</text>
</comment>
<sequence length="225" mass="26327">MAKSLLRIKAGELRRRGTSIKEISKILSVSTSTASRWCGDIFLTKEQSYKLELLRIEGQKRGRILASEVLRQRRLNRIKQYEAEGLSRFKRISEKEFYSAGLALYSAEGAKKSRRVMFTNSDPKIIRFMIGWFKEFYNININKMTCSVLINISHKHREKEIKKFWSKQLNMPISQFRKTKIVKSKNKKIYDNPQDYHGTFTFSVIKSADLCYKILGQIYGMMTAI</sequence>
<dbReference type="EMBL" id="MHPE01000026">
    <property type="protein sequence ID" value="OGZ76784.1"/>
    <property type="molecule type" value="Genomic_DNA"/>
</dbReference>
<name>A0A1G2IPF6_9BACT</name>